<name>A0A0F6Q786_9HYME</name>
<evidence type="ECO:0000313" key="1">
    <source>
        <dbReference type="EMBL" id="AKD28137.1"/>
    </source>
</evidence>
<organism evidence="1">
    <name type="scientific">Glypta fumiferanae</name>
    <dbReference type="NCBI Taxonomy" id="389681"/>
    <lineage>
        <taxon>Eukaryota</taxon>
        <taxon>Metazoa</taxon>
        <taxon>Ecdysozoa</taxon>
        <taxon>Arthropoda</taxon>
        <taxon>Hexapoda</taxon>
        <taxon>Insecta</taxon>
        <taxon>Pterygota</taxon>
        <taxon>Neoptera</taxon>
        <taxon>Endopterygota</taxon>
        <taxon>Hymenoptera</taxon>
        <taxon>Apocrita</taxon>
        <taxon>Ichneumonoidea</taxon>
        <taxon>Ichneumonidae</taxon>
        <taxon>Banchinae</taxon>
        <taxon>Glypta</taxon>
    </lineage>
</organism>
<accession>A0A0F6Q786</accession>
<protein>
    <submittedName>
        <fullName evidence="1">Uncharacterized protein</fullName>
    </submittedName>
</protein>
<reference evidence="1" key="1">
    <citation type="journal article" date="2015" name="J. Virol.">
        <title>Genomic and Proteomic Analyses Indicate that Banchine and Campoplegine Polydnaviruses Have Similar, if Not Identical, Viral Ancestors.</title>
        <authorList>
            <person name="Beliveau C."/>
            <person name="Cohen A."/>
            <person name="Stewart D."/>
            <person name="Periquet G."/>
            <person name="Djoumad A."/>
            <person name="Kuhn L."/>
            <person name="Stoltz D."/>
            <person name="Volkoff A.-N."/>
            <person name="Herniou E."/>
            <person name="Drezen J.-M."/>
            <person name="Cusson M."/>
        </authorList>
    </citation>
    <scope>NUCLEOTIDE SEQUENCE</scope>
</reference>
<dbReference type="EMBL" id="KP706802">
    <property type="protein sequence ID" value="AKD28137.1"/>
    <property type="molecule type" value="Genomic_DNA"/>
</dbReference>
<proteinExistence type="predicted"/>
<dbReference type="AlphaFoldDB" id="A0A0F6Q786"/>
<sequence>MYKNTCRIVRIYMYMDQEKGSSKWKRVRSLSNRLAPYFYPRISLSLFTEKKKEGVREGEGRGGERVHDFQSVPFPATTKFHAFYTYESRYAPTTNSSIPSADSIGRAVSVFFLIPFFFKFLRSFPCHV</sequence>